<evidence type="ECO:0000256" key="1">
    <source>
        <dbReference type="SAM" id="MobiDB-lite"/>
    </source>
</evidence>
<organism evidence="3">
    <name type="scientific">freshwater metagenome</name>
    <dbReference type="NCBI Taxonomy" id="449393"/>
    <lineage>
        <taxon>unclassified sequences</taxon>
        <taxon>metagenomes</taxon>
        <taxon>ecological metagenomes</taxon>
    </lineage>
</organism>
<name>A0A6J7I2X7_9ZZZZ</name>
<feature type="region of interest" description="Disordered" evidence="1">
    <location>
        <begin position="1"/>
        <end position="32"/>
    </location>
</feature>
<evidence type="ECO:0000256" key="2">
    <source>
        <dbReference type="SAM" id="Phobius"/>
    </source>
</evidence>
<keyword evidence="2" id="KW-0812">Transmembrane</keyword>
<gene>
    <name evidence="3" type="ORF">UFOPK3610_01628</name>
</gene>
<feature type="transmembrane region" description="Helical" evidence="2">
    <location>
        <begin position="48"/>
        <end position="69"/>
    </location>
</feature>
<protein>
    <submittedName>
        <fullName evidence="3">Unannotated protein</fullName>
    </submittedName>
</protein>
<keyword evidence="2" id="KW-1133">Transmembrane helix</keyword>
<dbReference type="AlphaFoldDB" id="A0A6J7I2X7"/>
<accession>A0A6J7I2X7</accession>
<feature type="region of interest" description="Disordered" evidence="1">
    <location>
        <begin position="146"/>
        <end position="176"/>
    </location>
</feature>
<proteinExistence type="predicted"/>
<keyword evidence="2" id="KW-0472">Membrane</keyword>
<dbReference type="EMBL" id="CAFBMR010000091">
    <property type="protein sequence ID" value="CAB4925036.1"/>
    <property type="molecule type" value="Genomic_DNA"/>
</dbReference>
<feature type="compositionally biased region" description="Polar residues" evidence="1">
    <location>
        <begin position="146"/>
        <end position="166"/>
    </location>
</feature>
<sequence length="176" mass="18921">MSAISPPIARRSSRTPTRTPTRRSVRTAQASVETPKVVPRKRVTPVRAGVFGVFVGVILLLGLIALLVINTSLAQGAFRVSELTKQATELTQQRQALEKQLAEQQMPAVLEQRARAMGMIPHSVPVFLRLSDGAILGKAIPQAAQAQPVTDPNSMTPMGQSTSGQWTPWIEPGVAP</sequence>
<reference evidence="3" key="1">
    <citation type="submission" date="2020-05" db="EMBL/GenBank/DDBJ databases">
        <authorList>
            <person name="Chiriac C."/>
            <person name="Salcher M."/>
            <person name="Ghai R."/>
            <person name="Kavagutti S V."/>
        </authorList>
    </citation>
    <scope>NUCLEOTIDE SEQUENCE</scope>
</reference>
<evidence type="ECO:0000313" key="3">
    <source>
        <dbReference type="EMBL" id="CAB4925036.1"/>
    </source>
</evidence>
<feature type="compositionally biased region" description="Low complexity" evidence="1">
    <location>
        <begin position="1"/>
        <end position="19"/>
    </location>
</feature>